<accession>A0A2P2BUJ7</accession>
<dbReference type="Pfam" id="PF02608">
    <property type="entry name" value="Bmp"/>
    <property type="match status" value="1"/>
</dbReference>
<feature type="chain" id="PRO_5039340899" evidence="7">
    <location>
        <begin position="30"/>
        <end position="349"/>
    </location>
</feature>
<dbReference type="CDD" id="cd06354">
    <property type="entry name" value="PBP1_PrnA-like"/>
    <property type="match status" value="1"/>
</dbReference>
<feature type="signal peptide" evidence="7">
    <location>
        <begin position="1"/>
        <end position="29"/>
    </location>
</feature>
<keyword evidence="5" id="KW-0472">Membrane</keyword>
<protein>
    <submittedName>
        <fullName evidence="9">CD4+ T-cell-stimulating antigen</fullName>
    </submittedName>
</protein>
<evidence type="ECO:0000256" key="7">
    <source>
        <dbReference type="SAM" id="SignalP"/>
    </source>
</evidence>
<evidence type="ECO:0000256" key="5">
    <source>
        <dbReference type="ARBA" id="ARBA00023136"/>
    </source>
</evidence>
<dbReference type="PROSITE" id="PS51257">
    <property type="entry name" value="PROKAR_LIPOPROTEIN"/>
    <property type="match status" value="1"/>
</dbReference>
<dbReference type="InterPro" id="IPR003760">
    <property type="entry name" value="PnrA-like"/>
</dbReference>
<dbReference type="KEGG" id="rhom:FRIFI_2517"/>
<dbReference type="RefSeq" id="WP_166506026.1">
    <property type="nucleotide sequence ID" value="NZ_JAKNTL010000002.1"/>
</dbReference>
<sequence length="349" mass="37582">MKLKKLLTLGLTVVMSASMLVGCSSSKNADSSEAAEGNEKVIRVGMVTDVGGVNDESFNQSAWAGLEKAKKEYGDKIEVKYLESKQDADYVPNIETFVDQDMDLIIGVGFKLADAIKEAAEHYPENQFALIDAAYPKQPKNVTSLLFEDNVSAYLTGLIAGKMTETNKVGFIGGVEGEVIDRFDYGYRAGVKAANPDAKVVVQYANSFTDSALGKSIANQMHKDNVDIIFSAAGAAGIGAIEAAKENNKKAIGVDQDQNKLAPNNVITSAMKNIDVAVFNLVKSMMDGTYKGGQVIVNTLDMDGVGIAPTSDKNVPPDVLEYVQKEAEKIKSGEIKVPQNEKEYKELNK</sequence>
<dbReference type="EMBL" id="LN650648">
    <property type="protein sequence ID" value="CEI74040.1"/>
    <property type="molecule type" value="Genomic_DNA"/>
</dbReference>
<dbReference type="Proteomes" id="UP000245695">
    <property type="component" value="Chromosome 1"/>
</dbReference>
<comment type="subcellular location">
    <subcellularLocation>
        <location evidence="1">Cell membrane</location>
        <topology evidence="1">Lipid-anchor</topology>
    </subcellularLocation>
</comment>
<dbReference type="PANTHER" id="PTHR34296:SF2">
    <property type="entry name" value="ABC TRANSPORTER GUANOSINE-BINDING PROTEIN NUPN"/>
    <property type="match status" value="1"/>
</dbReference>
<evidence type="ECO:0000256" key="3">
    <source>
        <dbReference type="ARBA" id="ARBA00022475"/>
    </source>
</evidence>
<evidence type="ECO:0000313" key="10">
    <source>
        <dbReference type="Proteomes" id="UP000245695"/>
    </source>
</evidence>
<evidence type="ECO:0000259" key="8">
    <source>
        <dbReference type="Pfam" id="PF02608"/>
    </source>
</evidence>
<dbReference type="InterPro" id="IPR050957">
    <property type="entry name" value="BMP_lipoprotein"/>
</dbReference>
<keyword evidence="6" id="KW-0449">Lipoprotein</keyword>
<dbReference type="SUPFAM" id="SSF53822">
    <property type="entry name" value="Periplasmic binding protein-like I"/>
    <property type="match status" value="1"/>
</dbReference>
<evidence type="ECO:0000256" key="2">
    <source>
        <dbReference type="ARBA" id="ARBA00008610"/>
    </source>
</evidence>
<keyword evidence="4 7" id="KW-0732">Signal</keyword>
<keyword evidence="3" id="KW-1003">Cell membrane</keyword>
<feature type="domain" description="ABC transporter substrate-binding protein PnrA-like" evidence="8">
    <location>
        <begin position="43"/>
        <end position="341"/>
    </location>
</feature>
<evidence type="ECO:0000313" key="9">
    <source>
        <dbReference type="EMBL" id="CEI74040.1"/>
    </source>
</evidence>
<dbReference type="InterPro" id="IPR028082">
    <property type="entry name" value="Peripla_BP_I"/>
</dbReference>
<name>A0A2P2BUJ7_9FIRM</name>
<evidence type="ECO:0000256" key="4">
    <source>
        <dbReference type="ARBA" id="ARBA00022729"/>
    </source>
</evidence>
<organism evidence="9 10">
    <name type="scientific">Romboutsia hominis</name>
    <dbReference type="NCBI Taxonomy" id="1507512"/>
    <lineage>
        <taxon>Bacteria</taxon>
        <taxon>Bacillati</taxon>
        <taxon>Bacillota</taxon>
        <taxon>Clostridia</taxon>
        <taxon>Peptostreptococcales</taxon>
        <taxon>Peptostreptococcaceae</taxon>
        <taxon>Romboutsia</taxon>
    </lineage>
</organism>
<keyword evidence="10" id="KW-1185">Reference proteome</keyword>
<dbReference type="Gene3D" id="3.40.50.2300">
    <property type="match status" value="2"/>
</dbReference>
<gene>
    <name evidence="9" type="ORF">FRIFI_2517</name>
</gene>
<comment type="similarity">
    <text evidence="2">Belongs to the BMP lipoprotein family.</text>
</comment>
<proteinExistence type="inferred from homology"/>
<dbReference type="GO" id="GO:0005886">
    <property type="term" value="C:plasma membrane"/>
    <property type="evidence" value="ECO:0007669"/>
    <property type="project" value="UniProtKB-SubCell"/>
</dbReference>
<dbReference type="AlphaFoldDB" id="A0A2P2BUJ7"/>
<reference evidence="9 10" key="1">
    <citation type="submission" date="2014-09" db="EMBL/GenBank/DDBJ databases">
        <authorList>
            <person name="Hornung B.V."/>
        </authorList>
    </citation>
    <scope>NUCLEOTIDE SEQUENCE [LARGE SCALE GENOMIC DNA]</scope>
    <source>
        <strain evidence="9 10">FRIFI</strain>
    </source>
</reference>
<evidence type="ECO:0000256" key="1">
    <source>
        <dbReference type="ARBA" id="ARBA00004193"/>
    </source>
</evidence>
<evidence type="ECO:0000256" key="6">
    <source>
        <dbReference type="ARBA" id="ARBA00023288"/>
    </source>
</evidence>
<dbReference type="PANTHER" id="PTHR34296">
    <property type="entry name" value="TRANSCRIPTIONAL ACTIVATOR PROTEIN MED"/>
    <property type="match status" value="1"/>
</dbReference>